<name>A0AA88CNK1_FICCA</name>
<sequence>MFVAFKHSRTFKRSARKSTRSAGAFSVKEKAWWRWRQSLWWSKGKKGKKKAWLELVARSPNLRRRCLGCGGAGGGGGGFGETLLGVGNDEEEAEEE</sequence>
<evidence type="ECO:0000313" key="2">
    <source>
        <dbReference type="EMBL" id="GMN23517.1"/>
    </source>
</evidence>
<dbReference type="AlphaFoldDB" id="A0AA88CNK1"/>
<dbReference type="Proteomes" id="UP001187192">
    <property type="component" value="Unassembled WGS sequence"/>
</dbReference>
<proteinExistence type="predicted"/>
<gene>
    <name evidence="2" type="ORF">TIFTF001_051310</name>
</gene>
<protein>
    <submittedName>
        <fullName evidence="2">Uncharacterized protein</fullName>
    </submittedName>
</protein>
<evidence type="ECO:0000256" key="1">
    <source>
        <dbReference type="SAM" id="MobiDB-lite"/>
    </source>
</evidence>
<feature type="region of interest" description="Disordered" evidence="1">
    <location>
        <begin position="74"/>
        <end position="96"/>
    </location>
</feature>
<evidence type="ECO:0000313" key="3">
    <source>
        <dbReference type="Proteomes" id="UP001187192"/>
    </source>
</evidence>
<comment type="caution">
    <text evidence="2">The sequence shown here is derived from an EMBL/GenBank/DDBJ whole genome shotgun (WGS) entry which is preliminary data.</text>
</comment>
<dbReference type="EMBL" id="BTGU01009389">
    <property type="protein sequence ID" value="GMN23517.1"/>
    <property type="molecule type" value="Genomic_DNA"/>
</dbReference>
<accession>A0AA88CNK1</accession>
<reference evidence="2" key="1">
    <citation type="submission" date="2023-07" db="EMBL/GenBank/DDBJ databases">
        <title>draft genome sequence of fig (Ficus carica).</title>
        <authorList>
            <person name="Takahashi T."/>
            <person name="Nishimura K."/>
        </authorList>
    </citation>
    <scope>NUCLEOTIDE SEQUENCE</scope>
</reference>
<keyword evidence="3" id="KW-1185">Reference proteome</keyword>
<organism evidence="2 3">
    <name type="scientific">Ficus carica</name>
    <name type="common">Common fig</name>
    <dbReference type="NCBI Taxonomy" id="3494"/>
    <lineage>
        <taxon>Eukaryota</taxon>
        <taxon>Viridiplantae</taxon>
        <taxon>Streptophyta</taxon>
        <taxon>Embryophyta</taxon>
        <taxon>Tracheophyta</taxon>
        <taxon>Spermatophyta</taxon>
        <taxon>Magnoliopsida</taxon>
        <taxon>eudicotyledons</taxon>
        <taxon>Gunneridae</taxon>
        <taxon>Pentapetalae</taxon>
        <taxon>rosids</taxon>
        <taxon>fabids</taxon>
        <taxon>Rosales</taxon>
        <taxon>Moraceae</taxon>
        <taxon>Ficeae</taxon>
        <taxon>Ficus</taxon>
    </lineage>
</organism>